<sequence>MSSKLRIAFQERLEEVNAYLELLTVMDAQAQQGQPRIKGAANPITPQQQKILYSSVYLQLYNLVEATISHCIKAVAEAVKGNAQCTPKQLNDAMRREWVRVVARTHTTLEPNKRLDSALQLCNHLLAASPIDTFTIEKANAGNWDDREIENVIERVGLELKINKRVYQAIKQPFRNDLGPLAFVKQLRNDLAHGSMSFAECAAEITVKELVELKEKTVDYLDDVVDHFARYIDRFEYLAPEKRPA</sequence>
<protein>
    <recommendedName>
        <fullName evidence="1">MAE-28990/MAE-18760-like HEPN domain-containing protein</fullName>
    </recommendedName>
</protein>
<dbReference type="KEGG" id="xfs:D934_04135"/>
<proteinExistence type="predicted"/>
<evidence type="ECO:0000313" key="3">
    <source>
        <dbReference type="Proteomes" id="UP000027215"/>
    </source>
</evidence>
<dbReference type="AlphaFoldDB" id="A0A060H667"/>
<feature type="domain" description="MAE-28990/MAE-18760-like HEPN" evidence="1">
    <location>
        <begin position="1"/>
        <end position="237"/>
    </location>
</feature>
<dbReference type="InterPro" id="IPR040788">
    <property type="entry name" value="HEPN_MAE_28990"/>
</dbReference>
<organism evidence="2 3">
    <name type="scientific">Xylella fastidiosa subsp. sandyi Ann-1</name>
    <dbReference type="NCBI Taxonomy" id="155920"/>
    <lineage>
        <taxon>Bacteria</taxon>
        <taxon>Pseudomonadati</taxon>
        <taxon>Pseudomonadota</taxon>
        <taxon>Gammaproteobacteria</taxon>
        <taxon>Lysobacterales</taxon>
        <taxon>Lysobacteraceae</taxon>
        <taxon>Xylella</taxon>
    </lineage>
</organism>
<dbReference type="HOGENOM" id="CLU_100975_0_0_6"/>
<accession>A0A060H667</accession>
<evidence type="ECO:0000259" key="1">
    <source>
        <dbReference type="Pfam" id="PF18737"/>
    </source>
</evidence>
<reference evidence="2 3" key="1">
    <citation type="submission" date="2013-08" db="EMBL/GenBank/DDBJ databases">
        <authorList>
            <person name="Stouthamer R."/>
            <person name="Nunney L."/>
        </authorList>
    </citation>
    <scope>NUCLEOTIDE SEQUENCE [LARGE SCALE GENOMIC DNA]</scope>
    <source>
        <strain evidence="3">ann-1</strain>
    </source>
</reference>
<evidence type="ECO:0000313" key="2">
    <source>
        <dbReference type="EMBL" id="AIC11078.1"/>
    </source>
</evidence>
<dbReference type="Pfam" id="PF18737">
    <property type="entry name" value="HEPN_MAE_28990"/>
    <property type="match status" value="1"/>
</dbReference>
<dbReference type="REBASE" id="87643">
    <property type="entry name" value="XfaAnn1ORF4130P"/>
</dbReference>
<dbReference type="RefSeq" id="WP_020851781.1">
    <property type="nucleotide sequence ID" value="NZ_CP006696.1"/>
</dbReference>
<gene>
    <name evidence="2" type="ORF">D934_04135</name>
</gene>
<dbReference type="EMBL" id="CP006696">
    <property type="protein sequence ID" value="AIC11078.1"/>
    <property type="molecule type" value="Genomic_DNA"/>
</dbReference>
<dbReference type="PATRIC" id="fig|155920.8.peg.997"/>
<name>A0A060H667_XYLFS</name>
<dbReference type="Proteomes" id="UP000027215">
    <property type="component" value="Chromosome"/>
</dbReference>